<feature type="signal peptide" evidence="1">
    <location>
        <begin position="1"/>
        <end position="24"/>
    </location>
</feature>
<reference evidence="3 4" key="1">
    <citation type="journal article" date="2005" name="Nucleic Acids Res.">
        <title>Genomic blueprint of Hahella chejuensis, a marine microbe producing an algicidal agent.</title>
        <authorList>
            <person name="Jeong H."/>
            <person name="Yim J.H."/>
            <person name="Lee C."/>
            <person name="Choi S.-H."/>
            <person name="Park Y.K."/>
            <person name="Yoon S.H."/>
            <person name="Hur C.-G."/>
            <person name="Kang H.-Y."/>
            <person name="Kim D."/>
            <person name="Lee H.H."/>
            <person name="Park K.H."/>
            <person name="Park S.-H."/>
            <person name="Park H.-S."/>
            <person name="Lee H.K."/>
            <person name="Oh T.K."/>
            <person name="Kim J.F."/>
        </authorList>
    </citation>
    <scope>NUCLEOTIDE SEQUENCE [LARGE SCALE GENOMIC DNA]</scope>
    <source>
        <strain evidence="3 4">KCTC 2396</strain>
    </source>
</reference>
<evidence type="ECO:0000256" key="1">
    <source>
        <dbReference type="SAM" id="SignalP"/>
    </source>
</evidence>
<dbReference type="Pfam" id="PF00497">
    <property type="entry name" value="SBP_bac_3"/>
    <property type="match status" value="1"/>
</dbReference>
<dbReference type="eggNOG" id="COG0834">
    <property type="taxonomic scope" value="Bacteria"/>
</dbReference>
<dbReference type="KEGG" id="hch:HCH_05442"/>
<protein>
    <submittedName>
        <fullName evidence="3">ABC-type amino acid transport/signal transduction systems, periplasmic component/domain</fullName>
    </submittedName>
</protein>
<dbReference type="HOGENOM" id="CLU_064076_1_1_6"/>
<dbReference type="Gene3D" id="3.40.190.10">
    <property type="entry name" value="Periplasmic binding protein-like II"/>
    <property type="match status" value="2"/>
</dbReference>
<evidence type="ECO:0000259" key="2">
    <source>
        <dbReference type="Pfam" id="PF00497"/>
    </source>
</evidence>
<feature type="domain" description="Solute-binding protein family 3/N-terminal" evidence="2">
    <location>
        <begin position="39"/>
        <end position="242"/>
    </location>
</feature>
<keyword evidence="1" id="KW-0732">Signal</keyword>
<feature type="chain" id="PRO_5004215244" evidence="1">
    <location>
        <begin position="25"/>
        <end position="262"/>
    </location>
</feature>
<keyword evidence="4" id="KW-1185">Reference proteome</keyword>
<dbReference type="InterPro" id="IPR001638">
    <property type="entry name" value="Solute-binding_3/MltF_N"/>
</dbReference>
<dbReference type="PANTHER" id="PTHR38834">
    <property type="entry name" value="PERIPLASMIC SUBSTRATE BINDING PROTEIN FAMILY 3"/>
    <property type="match status" value="1"/>
</dbReference>
<evidence type="ECO:0000313" key="4">
    <source>
        <dbReference type="Proteomes" id="UP000000238"/>
    </source>
</evidence>
<dbReference type="RefSeq" id="WP_011399170.1">
    <property type="nucleotide sequence ID" value="NC_007645.1"/>
</dbReference>
<organism evidence="3 4">
    <name type="scientific">Hahella chejuensis (strain KCTC 2396)</name>
    <dbReference type="NCBI Taxonomy" id="349521"/>
    <lineage>
        <taxon>Bacteria</taxon>
        <taxon>Pseudomonadati</taxon>
        <taxon>Pseudomonadota</taxon>
        <taxon>Gammaproteobacteria</taxon>
        <taxon>Oceanospirillales</taxon>
        <taxon>Hahellaceae</taxon>
        <taxon>Hahella</taxon>
    </lineage>
</organism>
<proteinExistence type="predicted"/>
<gene>
    <name evidence="3" type="ordered locus">HCH_05442</name>
</gene>
<dbReference type="STRING" id="349521.HCH_05442"/>
<name>Q2SB68_HAHCH</name>
<dbReference type="Proteomes" id="UP000000238">
    <property type="component" value="Chromosome"/>
</dbReference>
<dbReference type="PANTHER" id="PTHR38834:SF3">
    <property type="entry name" value="SOLUTE-BINDING PROTEIN FAMILY 3_N-TERMINAL DOMAIN-CONTAINING PROTEIN"/>
    <property type="match status" value="1"/>
</dbReference>
<accession>Q2SB68</accession>
<dbReference type="SUPFAM" id="SSF53850">
    <property type="entry name" value="Periplasmic binding protein-like II"/>
    <property type="match status" value="1"/>
</dbReference>
<dbReference type="OrthoDB" id="8587856at2"/>
<dbReference type="AlphaFoldDB" id="Q2SB68"/>
<evidence type="ECO:0000313" key="3">
    <source>
        <dbReference type="EMBL" id="ABC32106.1"/>
    </source>
</evidence>
<sequence length="262" mass="29790">MSPPKQRPRFLTLFLLLLLSVTTAADHDVVFYLEDEPIYTSKSIQSPGFLMEVVGEMNKLMKLKVSANFLPWNRAQYMAIKTPNAVIFPLSRTKDREANYTWICKVFDVPVMFITKEGRPPINDFHTAREMRGIGVIIGTPQEEMLKAEDVPYIALTGKQLYEALADDQVKAIYTAKPEAMLGWKQGEYSQKLQYGRPLQTLPLWIAASKKSPNVKVQDWNDALDQLKASGRFDNLRKKYFGDDPKLFSTAYDLDALSPSSN</sequence>
<dbReference type="EMBL" id="CP000155">
    <property type="protein sequence ID" value="ABC32106.1"/>
    <property type="molecule type" value="Genomic_DNA"/>
</dbReference>